<dbReference type="Proteomes" id="UP001479436">
    <property type="component" value="Unassembled WGS sequence"/>
</dbReference>
<feature type="region of interest" description="Disordered" evidence="1">
    <location>
        <begin position="73"/>
        <end position="94"/>
    </location>
</feature>
<evidence type="ECO:0000256" key="2">
    <source>
        <dbReference type="SAM" id="SignalP"/>
    </source>
</evidence>
<protein>
    <submittedName>
        <fullName evidence="3">Uncharacterized protein</fullName>
    </submittedName>
</protein>
<name>A0ABR2W5U0_9FUNG</name>
<dbReference type="EMBL" id="JASJQH010006992">
    <property type="protein sequence ID" value="KAK9721078.1"/>
    <property type="molecule type" value="Genomic_DNA"/>
</dbReference>
<keyword evidence="2" id="KW-0732">Signal</keyword>
<reference evidence="3 4" key="1">
    <citation type="submission" date="2023-04" db="EMBL/GenBank/DDBJ databases">
        <title>Genome of Basidiobolus ranarum AG-B5.</title>
        <authorList>
            <person name="Stajich J.E."/>
            <person name="Carter-House D."/>
            <person name="Gryganskyi A."/>
        </authorList>
    </citation>
    <scope>NUCLEOTIDE SEQUENCE [LARGE SCALE GENOMIC DNA]</scope>
    <source>
        <strain evidence="3 4">AG-B5</strain>
    </source>
</reference>
<feature type="chain" id="PRO_5047443297" evidence="2">
    <location>
        <begin position="24"/>
        <end position="94"/>
    </location>
</feature>
<proteinExistence type="predicted"/>
<evidence type="ECO:0000256" key="1">
    <source>
        <dbReference type="SAM" id="MobiDB-lite"/>
    </source>
</evidence>
<sequence>MSIRSAGYLVMFLIYFSLTVVLSHPISVYDYTYEPTEISQSDKLKFQTMEETAMNSWKPREVFEFDEKLDAEDFDDSDFYDDEGDYSDEELEYY</sequence>
<feature type="signal peptide" evidence="2">
    <location>
        <begin position="1"/>
        <end position="23"/>
    </location>
</feature>
<organism evidence="3 4">
    <name type="scientific">Basidiobolus ranarum</name>
    <dbReference type="NCBI Taxonomy" id="34480"/>
    <lineage>
        <taxon>Eukaryota</taxon>
        <taxon>Fungi</taxon>
        <taxon>Fungi incertae sedis</taxon>
        <taxon>Zoopagomycota</taxon>
        <taxon>Entomophthoromycotina</taxon>
        <taxon>Basidiobolomycetes</taxon>
        <taxon>Basidiobolales</taxon>
        <taxon>Basidiobolaceae</taxon>
        <taxon>Basidiobolus</taxon>
    </lineage>
</organism>
<evidence type="ECO:0000313" key="3">
    <source>
        <dbReference type="EMBL" id="KAK9721078.1"/>
    </source>
</evidence>
<keyword evidence="4" id="KW-1185">Reference proteome</keyword>
<gene>
    <name evidence="3" type="ORF">K7432_003718</name>
</gene>
<accession>A0ABR2W5U0</accession>
<comment type="caution">
    <text evidence="3">The sequence shown here is derived from an EMBL/GenBank/DDBJ whole genome shotgun (WGS) entry which is preliminary data.</text>
</comment>
<evidence type="ECO:0000313" key="4">
    <source>
        <dbReference type="Proteomes" id="UP001479436"/>
    </source>
</evidence>